<feature type="region of interest" description="Disordered" evidence="6">
    <location>
        <begin position="308"/>
        <end position="360"/>
    </location>
</feature>
<reference evidence="8 9" key="1">
    <citation type="submission" date="2015-01" db="EMBL/GenBank/DDBJ databases">
        <title>Evolution of Trichinella species and genotypes.</title>
        <authorList>
            <person name="Korhonen P.K."/>
            <person name="Edoardo P."/>
            <person name="Giuseppe L.R."/>
            <person name="Gasser R.B."/>
        </authorList>
    </citation>
    <scope>NUCLEOTIDE SEQUENCE [LARGE SCALE GENOMIC DNA]</scope>
    <source>
        <strain evidence="8">ISS141</strain>
    </source>
</reference>
<comment type="similarity">
    <text evidence="2">Belongs to the shroom family.</text>
</comment>
<evidence type="ECO:0000256" key="6">
    <source>
        <dbReference type="SAM" id="MobiDB-lite"/>
    </source>
</evidence>
<dbReference type="Proteomes" id="UP000054815">
    <property type="component" value="Unassembled WGS sequence"/>
</dbReference>
<dbReference type="GO" id="GO:0007015">
    <property type="term" value="P:actin filament organization"/>
    <property type="evidence" value="ECO:0007669"/>
    <property type="project" value="TreeGrafter"/>
</dbReference>
<keyword evidence="3" id="KW-0963">Cytoplasm</keyword>
<feature type="coiled-coil region" evidence="5">
    <location>
        <begin position="782"/>
        <end position="809"/>
    </location>
</feature>
<evidence type="ECO:0000259" key="7">
    <source>
        <dbReference type="PROSITE" id="PS51307"/>
    </source>
</evidence>
<dbReference type="EMBL" id="JYDU01000003">
    <property type="protein sequence ID" value="KRY01514.1"/>
    <property type="molecule type" value="Genomic_DNA"/>
</dbReference>
<evidence type="ECO:0000256" key="3">
    <source>
        <dbReference type="ARBA" id="ARBA00022490"/>
    </source>
</evidence>
<evidence type="ECO:0000256" key="4">
    <source>
        <dbReference type="ARBA" id="ARBA00023212"/>
    </source>
</evidence>
<dbReference type="InterPro" id="IPR014799">
    <property type="entry name" value="ASD2_dom"/>
</dbReference>
<feature type="compositionally biased region" description="Low complexity" evidence="6">
    <location>
        <begin position="432"/>
        <end position="457"/>
    </location>
</feature>
<evidence type="ECO:0000313" key="8">
    <source>
        <dbReference type="EMBL" id="KRY01514.1"/>
    </source>
</evidence>
<comment type="subcellular location">
    <subcellularLocation>
        <location evidence="1">Cytoplasm</location>
        <location evidence="1">Cytoskeleton</location>
    </subcellularLocation>
</comment>
<keyword evidence="4" id="KW-0206">Cytoskeleton</keyword>
<dbReference type="GO" id="GO:0043296">
    <property type="term" value="C:apical junction complex"/>
    <property type="evidence" value="ECO:0007669"/>
    <property type="project" value="TreeGrafter"/>
</dbReference>
<feature type="region of interest" description="Disordered" evidence="6">
    <location>
        <begin position="427"/>
        <end position="457"/>
    </location>
</feature>
<organism evidence="8 9">
    <name type="scientific">Trichinella pseudospiralis</name>
    <name type="common">Parasitic roundworm</name>
    <dbReference type="NCBI Taxonomy" id="6337"/>
    <lineage>
        <taxon>Eukaryota</taxon>
        <taxon>Metazoa</taxon>
        <taxon>Ecdysozoa</taxon>
        <taxon>Nematoda</taxon>
        <taxon>Enoplea</taxon>
        <taxon>Dorylaimia</taxon>
        <taxon>Trichinellida</taxon>
        <taxon>Trichinellidae</taxon>
        <taxon>Trichinella</taxon>
    </lineage>
</organism>
<dbReference type="GO" id="GO:0000902">
    <property type="term" value="P:cell morphogenesis"/>
    <property type="evidence" value="ECO:0007669"/>
    <property type="project" value="TreeGrafter"/>
</dbReference>
<proteinExistence type="inferred from homology"/>
<evidence type="ECO:0000256" key="5">
    <source>
        <dbReference type="SAM" id="Coils"/>
    </source>
</evidence>
<dbReference type="GO" id="GO:0016324">
    <property type="term" value="C:apical plasma membrane"/>
    <property type="evidence" value="ECO:0007669"/>
    <property type="project" value="TreeGrafter"/>
</dbReference>
<protein>
    <submittedName>
        <fullName evidence="8">Protein Shroom4</fullName>
    </submittedName>
</protein>
<dbReference type="InterPro" id="IPR027685">
    <property type="entry name" value="Shroom_fam"/>
</dbReference>
<dbReference type="AlphaFoldDB" id="A0A0V0YP05"/>
<evidence type="ECO:0000256" key="1">
    <source>
        <dbReference type="ARBA" id="ARBA00004245"/>
    </source>
</evidence>
<keyword evidence="5" id="KW-0175">Coiled coil</keyword>
<dbReference type="PROSITE" id="PS51307">
    <property type="entry name" value="ASD2"/>
    <property type="match status" value="1"/>
</dbReference>
<comment type="caution">
    <text evidence="8">The sequence shown here is derived from an EMBL/GenBank/DDBJ whole genome shotgun (WGS) entry which is preliminary data.</text>
</comment>
<dbReference type="GO" id="GO:0005912">
    <property type="term" value="C:adherens junction"/>
    <property type="evidence" value="ECO:0007669"/>
    <property type="project" value="TreeGrafter"/>
</dbReference>
<feature type="domain" description="ASD2" evidence="7">
    <location>
        <begin position="640"/>
        <end position="955"/>
    </location>
</feature>
<dbReference type="GO" id="GO:0030864">
    <property type="term" value="C:cortical actin cytoskeleton"/>
    <property type="evidence" value="ECO:0007669"/>
    <property type="project" value="TreeGrafter"/>
</dbReference>
<dbReference type="PANTHER" id="PTHR15012">
    <property type="entry name" value="APICAL PROTEIN/SHROOM-RELATED"/>
    <property type="match status" value="1"/>
</dbReference>
<dbReference type="Pfam" id="PF08687">
    <property type="entry name" value="ASD2"/>
    <property type="match status" value="1"/>
</dbReference>
<dbReference type="STRING" id="6337.A0A0V0YP05"/>
<feature type="region of interest" description="Disordered" evidence="6">
    <location>
        <begin position="269"/>
        <end position="292"/>
    </location>
</feature>
<name>A0A0V0YP05_TRIPS</name>
<dbReference type="GO" id="GO:0051015">
    <property type="term" value="F:actin filament binding"/>
    <property type="evidence" value="ECO:0007669"/>
    <property type="project" value="InterPro"/>
</dbReference>
<evidence type="ECO:0000313" key="9">
    <source>
        <dbReference type="Proteomes" id="UP000054815"/>
    </source>
</evidence>
<sequence>MCIASDDVIFQKDTDKEFDVLQKLDPGQIDWSINEIVLDLVLFSFFRPYVFMSNFPVAHVKCFLQHRSTDAACKQAVECTAEVQLSSVPELLFDLAASSSSSSSSPAAAAAVKWKSDQVHKCRNENCQQMALQSHNNEQPHVGFKIRRSLTSCAGGVHRVCARNHCYHYTKKKKKKKKKTCKMKLFKKRGAHLAAYGVYGPASRLYRGIERDLKCCMQLEKDDNHCLICCSSTSNDLESFSMMHGTTEQESTDDETTLRMFRALGSGSTPGKIYKKSPALNGSRRRSDSNELGSFPQKYLRIYKRLAKSGRTDSSAPPPMPEPDYIDNVEETPSPDCDEAKFGLDSGLESESSSSSCTGFNTSELDSSAVSCRWQLPSSSLYNVSLVDTCDMETLRRSAQRHRMIAAKLLPRMERGNYSREGAVLHARTASKDSSSGGSISPKKRSLPFSCSSSSSITTESGIASTQECSCYGGEPLDSGDTVLVDRRFRMDTDRCDSEDSVTAPSATATFADPLFLSGNGAWTNSACTSSADLRLFSGDDDNCPSQLSIQSATETAAQTVMSSSNLVYAVPVKPRYDSSWTRDDGLEMKKSVEQSNGINCVEAVLQQQQHGVEDCRLMSSSSSSSSPQTVPKRTVVPVYPFQPQAHQRQSSSDECFVPVLKPGDAPPVPRKPIIVNVDCQGWESSSVDHHHLKSEKELCAEVDDCGYDEGDALCKPLDVILSTLMNNALGLAKPLRCGAELNDADEQNQKFDNTLIRPNFVENAISVQNTAELEKEKFDLISRLSRKLKVLKEEKRVIEEEIKTNESMGTELLAVIAALDNVSIAQKEKVAIYVEDVDKITRLLLKLASQFRRVGRILSRAGDNNDSNNDEEMLAATKRHAVLLEQLEDAKELKEDLHRRGGQLAKFLTQMLTEEQLVDYQYFIRMKSKLLAETQEIEEKILLGEEQKEVLERS</sequence>
<dbReference type="PANTHER" id="PTHR15012:SF32">
    <property type="entry name" value="PROTEIN SHROOM"/>
    <property type="match status" value="1"/>
</dbReference>
<evidence type="ECO:0000256" key="2">
    <source>
        <dbReference type="ARBA" id="ARBA00006469"/>
    </source>
</evidence>
<gene>
    <name evidence="8" type="primary">SHROOM4</name>
    <name evidence="8" type="ORF">T4E_9017</name>
</gene>
<dbReference type="Gene3D" id="6.10.250.3120">
    <property type="match status" value="1"/>
</dbReference>
<accession>A0A0V0YP05</accession>
<feature type="compositionally biased region" description="Low complexity" evidence="6">
    <location>
        <begin position="343"/>
        <end position="356"/>
    </location>
</feature>